<feature type="domain" description="RGS" evidence="1">
    <location>
        <begin position="430"/>
        <end position="526"/>
    </location>
</feature>
<accession>A0ABQ8EZC0</accession>
<dbReference type="Gene3D" id="1.10.167.10">
    <property type="entry name" value="Regulator of G-protein Signalling 4, domain 2"/>
    <property type="match status" value="1"/>
</dbReference>
<keyword evidence="3" id="KW-1185">Reference proteome</keyword>
<reference evidence="2 3" key="1">
    <citation type="submission" date="2021-02" db="EMBL/GenBank/DDBJ databases">
        <title>Variation within the Batrachochytrium salamandrivorans European outbreak.</title>
        <authorList>
            <person name="Kelly M."/>
            <person name="Pasmans F."/>
            <person name="Shea T.P."/>
            <person name="Munoz J.F."/>
            <person name="Carranza S."/>
            <person name="Cuomo C.A."/>
            <person name="Martel A."/>
        </authorList>
    </citation>
    <scope>NUCLEOTIDE SEQUENCE [LARGE SCALE GENOMIC DNA]</scope>
    <source>
        <strain evidence="2 3">AMFP18/2</strain>
    </source>
</reference>
<proteinExistence type="predicted"/>
<dbReference type="Pfam" id="PF00615">
    <property type="entry name" value="RGS"/>
    <property type="match status" value="1"/>
</dbReference>
<dbReference type="SUPFAM" id="SSF48097">
    <property type="entry name" value="Regulator of G-protein signaling, RGS"/>
    <property type="match status" value="1"/>
</dbReference>
<dbReference type="EMBL" id="JAFCIX010000555">
    <property type="protein sequence ID" value="KAH6587670.1"/>
    <property type="molecule type" value="Genomic_DNA"/>
</dbReference>
<evidence type="ECO:0000313" key="3">
    <source>
        <dbReference type="Proteomes" id="UP001648503"/>
    </source>
</evidence>
<comment type="caution">
    <text evidence="2">The sequence shown here is derived from an EMBL/GenBank/DDBJ whole genome shotgun (WGS) entry which is preliminary data.</text>
</comment>
<dbReference type="Proteomes" id="UP001648503">
    <property type="component" value="Unassembled WGS sequence"/>
</dbReference>
<dbReference type="CDD" id="cd07440">
    <property type="entry name" value="RGS"/>
    <property type="match status" value="1"/>
</dbReference>
<name>A0ABQ8EZC0_9FUNG</name>
<dbReference type="InterPro" id="IPR016137">
    <property type="entry name" value="RGS"/>
</dbReference>
<sequence>MTNVNSHSNHPEAAICTTTPAGFAHHQLQQQQQQQQQLDPTLSNVAAWRSNKQVPFDLDTTYFARDSRSKDKCKRFFGEQRIPILAGSGSAAKLRAFFGANTGGLPFISSPSLDCDGSTDMMSTLPKGATTMHHSSSISLPISPANTPPAKAPLQTHLLSASKSKVSPSLLQTNRPELLTLDTQLPSPSEPLLAHRVSRDCANLVRRKDTAGNRLSPKTHHRCGSYDSVSSRHSASPVWAKEQLADEIKRCDPPLNAVQTAKIGSLIKSFKHIPRLMSVDSLLDCAQHQAPVSADSSRATLLPLKIPSDTCSPCHSPGMKNSPGIVLSDGKLRELDVKLGYLGQSPQAIRSLRRTQKSNDTLVSLTDSLSSQAEANIVAHTPLMGASVRKITAIFGEAGPVDTSVHQIERDGLWSILISNLPLCYFLFSLLKEHTPELLFFILDANHFAQTTFTSDEELQRAAQALFTLYFITDAPFELNVSQKVKCIVSEGIKTMSSSCFNKAVQEVIVLLDNAYNRFKTGSHFQTMKRDLGKHTVLHQEATVRKVETLLYDAVPADSTLLGRYRRLQLQAIRDRTKVFIKDKLVSYVH</sequence>
<dbReference type="InterPro" id="IPR036305">
    <property type="entry name" value="RGS_sf"/>
</dbReference>
<protein>
    <recommendedName>
        <fullName evidence="1">RGS domain-containing protein</fullName>
    </recommendedName>
</protein>
<organism evidence="2 3">
    <name type="scientific">Batrachochytrium salamandrivorans</name>
    <dbReference type="NCBI Taxonomy" id="1357716"/>
    <lineage>
        <taxon>Eukaryota</taxon>
        <taxon>Fungi</taxon>
        <taxon>Fungi incertae sedis</taxon>
        <taxon>Chytridiomycota</taxon>
        <taxon>Chytridiomycota incertae sedis</taxon>
        <taxon>Chytridiomycetes</taxon>
        <taxon>Rhizophydiales</taxon>
        <taxon>Rhizophydiales incertae sedis</taxon>
        <taxon>Batrachochytrium</taxon>
    </lineage>
</organism>
<dbReference type="InterPro" id="IPR044926">
    <property type="entry name" value="RGS_subdomain_2"/>
</dbReference>
<evidence type="ECO:0000313" key="2">
    <source>
        <dbReference type="EMBL" id="KAH6587670.1"/>
    </source>
</evidence>
<evidence type="ECO:0000259" key="1">
    <source>
        <dbReference type="Pfam" id="PF00615"/>
    </source>
</evidence>
<gene>
    <name evidence="2" type="ORF">BASA50_011274</name>
</gene>